<evidence type="ECO:0000313" key="3">
    <source>
        <dbReference type="Proteomes" id="UP001597111"/>
    </source>
</evidence>
<keyword evidence="1" id="KW-0812">Transmembrane</keyword>
<keyword evidence="3" id="KW-1185">Reference proteome</keyword>
<protein>
    <submittedName>
        <fullName evidence="2">Uncharacterized protein</fullName>
    </submittedName>
</protein>
<accession>A0ABD6B5F3</accession>
<keyword evidence="1" id="KW-0472">Membrane</keyword>
<keyword evidence="1" id="KW-1133">Transmembrane helix</keyword>
<dbReference type="EMBL" id="JBHUDH010000040">
    <property type="protein sequence ID" value="MFD1525682.1"/>
    <property type="molecule type" value="Genomic_DNA"/>
</dbReference>
<name>A0ABD6B5F3_9EURY</name>
<comment type="caution">
    <text evidence="2">The sequence shown here is derived from an EMBL/GenBank/DDBJ whole genome shotgun (WGS) entry which is preliminary data.</text>
</comment>
<evidence type="ECO:0000313" key="2">
    <source>
        <dbReference type="EMBL" id="MFD1525682.1"/>
    </source>
</evidence>
<dbReference type="AlphaFoldDB" id="A0ABD6B5F3"/>
<sequence length="119" mass="11959">MAPIDGLLVGIVSLLVGALAIHVGARLVVGDDPAFGDAVLAAAVGALVYALFGFVGGIPVVGPALLLLLWIGVVNWRYPGGWLGAAGIGFAAWLAAIVLLWILSRVNLVEIGALGIPGV</sequence>
<proteinExistence type="predicted"/>
<feature type="transmembrane region" description="Helical" evidence="1">
    <location>
        <begin position="46"/>
        <end position="70"/>
    </location>
</feature>
<reference evidence="2 3" key="1">
    <citation type="journal article" date="2019" name="Int. J. Syst. Evol. Microbiol.">
        <title>The Global Catalogue of Microorganisms (GCM) 10K type strain sequencing project: providing services to taxonomists for standard genome sequencing and annotation.</title>
        <authorList>
            <consortium name="The Broad Institute Genomics Platform"/>
            <consortium name="The Broad Institute Genome Sequencing Center for Infectious Disease"/>
            <person name="Wu L."/>
            <person name="Ma J."/>
        </authorList>
    </citation>
    <scope>NUCLEOTIDE SEQUENCE [LARGE SCALE GENOMIC DNA]</scope>
    <source>
        <strain evidence="2 3">CGMCC 1.12285</strain>
    </source>
</reference>
<dbReference type="Proteomes" id="UP001597111">
    <property type="component" value="Unassembled WGS sequence"/>
</dbReference>
<evidence type="ECO:0000256" key="1">
    <source>
        <dbReference type="SAM" id="Phobius"/>
    </source>
</evidence>
<dbReference type="RefSeq" id="WP_379818198.1">
    <property type="nucleotide sequence ID" value="NZ_JBHUDH010000040.1"/>
</dbReference>
<gene>
    <name evidence="2" type="ORF">ACFR9S_05095</name>
</gene>
<feature type="transmembrane region" description="Helical" evidence="1">
    <location>
        <begin position="82"/>
        <end position="103"/>
    </location>
</feature>
<organism evidence="2 3">
    <name type="scientific">Halolamina salina</name>
    <dbReference type="NCBI Taxonomy" id="1220023"/>
    <lineage>
        <taxon>Archaea</taxon>
        <taxon>Methanobacteriati</taxon>
        <taxon>Methanobacteriota</taxon>
        <taxon>Stenosarchaea group</taxon>
        <taxon>Halobacteria</taxon>
        <taxon>Halobacteriales</taxon>
        <taxon>Haloferacaceae</taxon>
    </lineage>
</organism>